<dbReference type="OrthoDB" id="9787127at2"/>
<reference evidence="3" key="1">
    <citation type="submission" date="2009-10" db="EMBL/GenBank/DDBJ databases">
        <title>The genome sequence of Streptomyces sviceus strain ATCC 29083.</title>
        <authorList>
            <consortium name="The Broad Institute Genome Sequencing Platform"/>
            <consortium name="Broad Institute Microbial Sequencing Center"/>
            <person name="Fischbach M."/>
            <person name="Godfrey P."/>
            <person name="Ward D."/>
            <person name="Young S."/>
            <person name="Zeng Q."/>
            <person name="Koehrsen M."/>
            <person name="Alvarado L."/>
            <person name="Berlin A.M."/>
            <person name="Bochicchio J."/>
            <person name="Borenstein D."/>
            <person name="Chapman S.B."/>
            <person name="Chen Z."/>
            <person name="Engels R."/>
            <person name="Freedman E."/>
            <person name="Gellesch M."/>
            <person name="Goldberg J."/>
            <person name="Griggs A."/>
            <person name="Gujja S."/>
            <person name="Heilman E.R."/>
            <person name="Heiman D.I."/>
            <person name="Hepburn T.A."/>
            <person name="Howarth C."/>
            <person name="Jen D."/>
            <person name="Larson L."/>
            <person name="Lewis B."/>
            <person name="Mehta T."/>
            <person name="Park D."/>
            <person name="Pearson M."/>
            <person name="Richards J."/>
            <person name="Roberts A."/>
            <person name="Saif S."/>
            <person name="Shea T.D."/>
            <person name="Shenoy N."/>
            <person name="Sisk P."/>
            <person name="Stolte C."/>
            <person name="Sykes S.N."/>
            <person name="Thomson T."/>
            <person name="Walk T."/>
            <person name="White J."/>
            <person name="Yandava C."/>
            <person name="Straight P."/>
            <person name="Clardy J."/>
            <person name="Hung D."/>
            <person name="Kolter R."/>
            <person name="Mekalanos J."/>
            <person name="Walker S."/>
            <person name="Walsh C.T."/>
            <person name="Wieland-Brown L.C."/>
            <person name="Haas B."/>
            <person name="Nusbaum C."/>
            <person name="Birren B."/>
        </authorList>
    </citation>
    <scope>NUCLEOTIDE SEQUENCE [LARGE SCALE GENOMIC DNA]</scope>
    <source>
        <strain evidence="3">ATCC 29083</strain>
    </source>
</reference>
<feature type="region of interest" description="Disordered" evidence="1">
    <location>
        <begin position="1"/>
        <end position="25"/>
    </location>
</feature>
<proteinExistence type="predicted"/>
<organism evidence="3 4">
    <name type="scientific">Streptomyces sviceus (strain ATCC 29083 / DSM 924 / JCM 4929 / NBRC 13980 / NCIMB 11184 / NRRL 5439 / UC 5370)</name>
    <dbReference type="NCBI Taxonomy" id="463191"/>
    <lineage>
        <taxon>Bacteria</taxon>
        <taxon>Bacillati</taxon>
        <taxon>Actinomycetota</taxon>
        <taxon>Actinomycetes</taxon>
        <taxon>Kitasatosporales</taxon>
        <taxon>Streptomycetaceae</taxon>
        <taxon>Streptomyces</taxon>
    </lineage>
</organism>
<dbReference type="RefSeq" id="WP_007382125.1">
    <property type="nucleotide sequence ID" value="NZ_CM000951.1"/>
</dbReference>
<feature type="domain" description="GmrSD restriction endonucleases N-terminal" evidence="2">
    <location>
        <begin position="87"/>
        <end position="224"/>
    </location>
</feature>
<sequence length="424" mass="48768">MPSSQQENQDDWASTEGAETAADSQKLDLLPGEKIDFTIPSTSTLQGYAEKENVVRRGQTDFRIVTEQARYQVAQIPDLVGSAEWNLNPDFQRRHRWDIPKRSRLIESIMLNVPIPPIFLYEAELSQFEVMDGLQRLTAISEFYKDSYELQDLEYFPDLNGKSFSSIDDVTRRIIGRRYLSAVILLHETGKTPEEADLLKQLVFERINSGGVDLTPQESRNALLPGRMNRLCLDLAETPSFRRLWGMTAPEGTADGDDDPISAHPFYRSMYDVELVLRFFAYRQRLAGGVGHRRNLRGYLDSYLGAANRYSEELIEELRLLFIRTADLVEQVLGEQAFWLYRHRKGAWQWIEEPAVVAYEPLMLAFSQRLSAAEALTEKSAEIQADLPRFYQENGDRIDGRKVNSRDLEERNRLYLGFLDSHLA</sequence>
<dbReference type="AlphaFoldDB" id="B5I7Q2"/>
<evidence type="ECO:0000313" key="3">
    <source>
        <dbReference type="EMBL" id="EDY61107.2"/>
    </source>
</evidence>
<dbReference type="HOGENOM" id="CLU_038557_2_1_11"/>
<dbReference type="PANTHER" id="PTHR39639">
    <property type="entry name" value="CHROMOSOME 16, WHOLE GENOME SHOTGUN SEQUENCE"/>
    <property type="match status" value="1"/>
</dbReference>
<name>B5I7Q2_STRX2</name>
<protein>
    <recommendedName>
        <fullName evidence="2">GmrSD restriction endonucleases N-terminal domain-containing protein</fullName>
    </recommendedName>
</protein>
<evidence type="ECO:0000313" key="4">
    <source>
        <dbReference type="Proteomes" id="UP000002785"/>
    </source>
</evidence>
<keyword evidence="4" id="KW-1185">Reference proteome</keyword>
<evidence type="ECO:0000256" key="1">
    <source>
        <dbReference type="SAM" id="MobiDB-lite"/>
    </source>
</evidence>
<dbReference type="eggNOG" id="COG1479">
    <property type="taxonomic scope" value="Bacteria"/>
</dbReference>
<accession>B5I7Q2</accession>
<gene>
    <name evidence="3" type="ORF">SSEG_07687</name>
</gene>
<dbReference type="InterPro" id="IPR004919">
    <property type="entry name" value="GmrSD_N"/>
</dbReference>
<evidence type="ECO:0000259" key="2">
    <source>
        <dbReference type="Pfam" id="PF03235"/>
    </source>
</evidence>
<dbReference type="PANTHER" id="PTHR39639:SF1">
    <property type="entry name" value="DUF262 DOMAIN-CONTAINING PROTEIN"/>
    <property type="match status" value="1"/>
</dbReference>
<dbReference type="EMBL" id="CM000951">
    <property type="protein sequence ID" value="EDY61107.2"/>
    <property type="molecule type" value="Genomic_DNA"/>
</dbReference>
<dbReference type="Pfam" id="PF03235">
    <property type="entry name" value="GmrSD_N"/>
    <property type="match status" value="1"/>
</dbReference>
<dbReference type="Proteomes" id="UP000002785">
    <property type="component" value="Chromosome"/>
</dbReference>